<name>A0A7X6HYA5_9ACTN</name>
<sequence length="95" mass="10195">MCLVADEIGYCGSWAPAVGASELRGRRVQVAETGHPGQHRYSADNHEESALATYIELTDGAGRIIRRLLGPLLRSLGTESSYRAELSLPNGGEGR</sequence>
<evidence type="ECO:0000313" key="2">
    <source>
        <dbReference type="Proteomes" id="UP000578686"/>
    </source>
</evidence>
<evidence type="ECO:0000313" key="1">
    <source>
        <dbReference type="EMBL" id="NJQ05416.1"/>
    </source>
</evidence>
<dbReference type="Proteomes" id="UP000578686">
    <property type="component" value="Unassembled WGS sequence"/>
</dbReference>
<dbReference type="RefSeq" id="WP_167968701.1">
    <property type="nucleotide sequence ID" value="NZ_BHZG01000289.1"/>
</dbReference>
<accession>A0A7X6HYA5</accession>
<dbReference type="EMBL" id="JAAVJD010000036">
    <property type="protein sequence ID" value="NJQ05416.1"/>
    <property type="molecule type" value="Genomic_DNA"/>
</dbReference>
<reference evidence="1 2" key="1">
    <citation type="submission" date="2020-03" db="EMBL/GenBank/DDBJ databases">
        <title>Draft genome of Streptomyces sp. ventii, isolated from the Axial Seamount in the Pacific Ocean, and resequencing of the two type strains Streptomyces lonarensis strain NCL 716 and Streptomyces bohaiensis strain 11A07.</title>
        <authorList>
            <person name="Loughran R.M."/>
            <person name="Pfannmuller K.M."/>
            <person name="Wasson B.J."/>
            <person name="Deadmond M.C."/>
            <person name="Paddock B.E."/>
            <person name="Koyack M.J."/>
            <person name="Gallegos D.A."/>
            <person name="Mitchell E.A."/>
            <person name="Ushijima B."/>
            <person name="Saw J.H."/>
            <person name="Mcphail K.L."/>
            <person name="Videau P."/>
        </authorList>
    </citation>
    <scope>NUCLEOTIDE SEQUENCE [LARGE SCALE GENOMIC DNA]</scope>
    <source>
        <strain evidence="1 2">NCL716</strain>
    </source>
</reference>
<comment type="caution">
    <text evidence="1">The sequence shown here is derived from an EMBL/GenBank/DDBJ whole genome shotgun (WGS) entry which is preliminary data.</text>
</comment>
<protein>
    <submittedName>
        <fullName evidence="1">Uncharacterized protein</fullName>
    </submittedName>
</protein>
<proteinExistence type="predicted"/>
<keyword evidence="2" id="KW-1185">Reference proteome</keyword>
<gene>
    <name evidence="1" type="ORF">HCN56_07460</name>
</gene>
<organism evidence="1 2">
    <name type="scientific">Streptomyces lonarensis</name>
    <dbReference type="NCBI Taxonomy" id="700599"/>
    <lineage>
        <taxon>Bacteria</taxon>
        <taxon>Bacillati</taxon>
        <taxon>Actinomycetota</taxon>
        <taxon>Actinomycetes</taxon>
        <taxon>Kitasatosporales</taxon>
        <taxon>Streptomycetaceae</taxon>
        <taxon>Streptomyces</taxon>
    </lineage>
</organism>
<dbReference type="AlphaFoldDB" id="A0A7X6HYA5"/>